<dbReference type="Pfam" id="PF11760">
    <property type="entry name" value="CbiG_N"/>
    <property type="match status" value="1"/>
</dbReference>
<feature type="domain" description="CobE/GbiG C-terminal" evidence="1">
    <location>
        <begin position="236"/>
        <end position="352"/>
    </location>
</feature>
<reference evidence="5 6" key="1">
    <citation type="journal article" date="2020" name="Cell Host Microbe">
        <title>Functional and Genomic Variation between Human-Derived Isolates of Lachnospiraceae Reveals Inter- and Intra-Species Diversity.</title>
        <authorList>
            <person name="Sorbara M.T."/>
            <person name="Littmann E.R."/>
            <person name="Fontana E."/>
            <person name="Moody T.U."/>
            <person name="Kohout C.E."/>
            <person name="Gjonbalaj M."/>
            <person name="Eaton V."/>
            <person name="Seok R."/>
            <person name="Leiner I.M."/>
            <person name="Pamer E.G."/>
        </authorList>
    </citation>
    <scope>NUCLEOTIDE SEQUENCE [LARGE SCALE GENOMIC DNA]</scope>
    <source>
        <strain evidence="5 6">MSK.1.17</strain>
    </source>
</reference>
<evidence type="ECO:0000313" key="5">
    <source>
        <dbReference type="EMBL" id="NSJ49858.1"/>
    </source>
</evidence>
<accession>A0AAW5BXJ5</accession>
<organism evidence="4 7">
    <name type="scientific">Enterocloster aldenensis</name>
    <dbReference type="NCBI Taxonomy" id="358742"/>
    <lineage>
        <taxon>Bacteria</taxon>
        <taxon>Bacillati</taxon>
        <taxon>Bacillota</taxon>
        <taxon>Clostridia</taxon>
        <taxon>Lachnospirales</taxon>
        <taxon>Lachnospiraceae</taxon>
        <taxon>Enterocloster</taxon>
    </lineage>
</organism>
<dbReference type="EMBL" id="JAKNGE010000005">
    <property type="protein sequence ID" value="MCG4744794.1"/>
    <property type="molecule type" value="Genomic_DNA"/>
</dbReference>
<reference evidence="4" key="3">
    <citation type="submission" date="2022-01" db="EMBL/GenBank/DDBJ databases">
        <title>Collection of gut derived symbiotic bacterial strains cultured from healthy donors.</title>
        <authorList>
            <person name="Lin H."/>
            <person name="Kohout C."/>
            <person name="Waligurski E."/>
            <person name="Pamer E.G."/>
        </authorList>
    </citation>
    <scope>NUCLEOTIDE SEQUENCE</scope>
    <source>
        <strain evidence="4">DFI.6.55</strain>
    </source>
</reference>
<feature type="domain" description="Cobalamin synthesis G N-terminal" evidence="2">
    <location>
        <begin position="62"/>
        <end position="142"/>
    </location>
</feature>
<sequence length="364" mass="38342">MKISITSFTARGTRLCCQLAGRLNSGADECTAFVPGRFLDTYCGAGDVEGRIRCRDMSLSQWTGTMFREQSAIVFVGAAGIAVRAIAPFIKDKMTDPPVVVVDEGGRFSIPILSGHVGGANALAERISGCIGAVPVITTATDVNGLFAVDVFAAANGLALTDREAARQVSARLLDGGKVGFFHEFGDWSAGVPRGCCTDPGEYNIWITVRDSALALERSLVAAGPCHVLRLVPKAVVAGVGCRRGVEPLVLEQQVLEGFRKHGIDPASVKALASIDRKKEEPALLALAGKRGWALRFYSAAELGQVCGTFTESSFVEQTVGIGNVCERACMAGGGRLLFGKEAGGGVTVAAAVEPFKLDIEKYR</sequence>
<dbReference type="PANTHER" id="PTHR37477">
    <property type="entry name" value="COBALT-PRECORRIN-5A HYDROLASE"/>
    <property type="match status" value="1"/>
</dbReference>
<dbReference type="InterPro" id="IPR021745">
    <property type="entry name" value="CbiG_mid"/>
</dbReference>
<dbReference type="GO" id="GO:0009236">
    <property type="term" value="P:cobalamin biosynthetic process"/>
    <property type="evidence" value="ECO:0007669"/>
    <property type="project" value="InterPro"/>
</dbReference>
<dbReference type="InterPro" id="IPR038029">
    <property type="entry name" value="GbiG_N_sf"/>
</dbReference>
<evidence type="ECO:0000259" key="2">
    <source>
        <dbReference type="Pfam" id="PF11760"/>
    </source>
</evidence>
<evidence type="ECO:0000259" key="1">
    <source>
        <dbReference type="Pfam" id="PF01890"/>
    </source>
</evidence>
<feature type="domain" description="Cobalamin biosynthesis central region" evidence="3">
    <location>
        <begin position="147"/>
        <end position="218"/>
    </location>
</feature>
<dbReference type="AlphaFoldDB" id="A0AAW5BXJ5"/>
<dbReference type="Gene3D" id="3.30.420.180">
    <property type="entry name" value="CobE/GbiG C-terminal domain"/>
    <property type="match status" value="1"/>
</dbReference>
<proteinExistence type="predicted"/>
<dbReference type="InterPro" id="IPR002750">
    <property type="entry name" value="CobE/GbiG_C"/>
</dbReference>
<dbReference type="GO" id="GO:0016787">
    <property type="term" value="F:hydrolase activity"/>
    <property type="evidence" value="ECO:0007669"/>
    <property type="project" value="UniProtKB-KW"/>
</dbReference>
<protein>
    <submittedName>
        <fullName evidence="4">Cobalt-precorrin 5A hydrolase</fullName>
    </submittedName>
</protein>
<dbReference type="Pfam" id="PF01890">
    <property type="entry name" value="CbiG_C"/>
    <property type="match status" value="1"/>
</dbReference>
<dbReference type="Pfam" id="PF11761">
    <property type="entry name" value="CbiG_mid"/>
    <property type="match status" value="1"/>
</dbReference>
<keyword evidence="6" id="KW-1185">Reference proteome</keyword>
<dbReference type="EMBL" id="JAAITT010000019">
    <property type="protein sequence ID" value="NSJ49858.1"/>
    <property type="molecule type" value="Genomic_DNA"/>
</dbReference>
<dbReference type="Proteomes" id="UP001299608">
    <property type="component" value="Unassembled WGS sequence"/>
</dbReference>
<evidence type="ECO:0000259" key="3">
    <source>
        <dbReference type="Pfam" id="PF11761"/>
    </source>
</evidence>
<dbReference type="RefSeq" id="WP_165641141.1">
    <property type="nucleotide sequence ID" value="NZ_BAABZL010000001.1"/>
</dbReference>
<evidence type="ECO:0000313" key="7">
    <source>
        <dbReference type="Proteomes" id="UP001299608"/>
    </source>
</evidence>
<dbReference type="PANTHER" id="PTHR37477:SF1">
    <property type="entry name" value="COBALT-PRECORRIN-5A HYDROLASE"/>
    <property type="match status" value="1"/>
</dbReference>
<evidence type="ECO:0000313" key="6">
    <source>
        <dbReference type="Proteomes" id="UP000669239"/>
    </source>
</evidence>
<dbReference type="InterPro" id="IPR021744">
    <property type="entry name" value="CbiG_N"/>
</dbReference>
<evidence type="ECO:0000313" key="4">
    <source>
        <dbReference type="EMBL" id="MCG4744794.1"/>
    </source>
</evidence>
<keyword evidence="4" id="KW-0378">Hydrolase</keyword>
<dbReference type="GeneID" id="97206813"/>
<dbReference type="SUPFAM" id="SSF159672">
    <property type="entry name" value="CbiG N-terminal domain-like"/>
    <property type="match status" value="1"/>
</dbReference>
<comment type="caution">
    <text evidence="4">The sequence shown here is derived from an EMBL/GenBank/DDBJ whole genome shotgun (WGS) entry which is preliminary data.</text>
</comment>
<dbReference type="SUPFAM" id="SSF159664">
    <property type="entry name" value="CobE/GbiG C-terminal domain-like"/>
    <property type="match status" value="1"/>
</dbReference>
<dbReference type="InterPro" id="IPR052553">
    <property type="entry name" value="CbiG_hydrolase"/>
</dbReference>
<dbReference type="Proteomes" id="UP000669239">
    <property type="component" value="Unassembled WGS sequence"/>
</dbReference>
<dbReference type="InterPro" id="IPR036518">
    <property type="entry name" value="CobE/GbiG_C_sf"/>
</dbReference>
<dbReference type="Gene3D" id="3.40.50.11220">
    <property type="match status" value="1"/>
</dbReference>
<reference evidence="5" key="2">
    <citation type="submission" date="2020-02" db="EMBL/GenBank/DDBJ databases">
        <authorList>
            <person name="Littmann E."/>
            <person name="Sorbara M."/>
        </authorList>
    </citation>
    <scope>NUCLEOTIDE SEQUENCE</scope>
    <source>
        <strain evidence="5">MSK.1.17</strain>
    </source>
</reference>
<gene>
    <name evidence="5" type="ORF">G5B36_14280</name>
    <name evidence="4" type="ORF">L0N08_05165</name>
</gene>
<name>A0AAW5BXJ5_9FIRM</name>